<evidence type="ECO:0000256" key="1">
    <source>
        <dbReference type="SAM" id="Phobius"/>
    </source>
</evidence>
<proteinExistence type="predicted"/>
<dbReference type="InterPro" id="IPR029467">
    <property type="entry name" value="Cyt_c7-like"/>
</dbReference>
<reference evidence="3 4" key="1">
    <citation type="submission" date="2019-12" db="EMBL/GenBank/DDBJ databases">
        <authorList>
            <person name="Li C."/>
            <person name="Zhao J."/>
        </authorList>
    </citation>
    <scope>NUCLEOTIDE SEQUENCE [LARGE SCALE GENOMIC DNA]</scope>
    <source>
        <strain evidence="3 4">NEAU-DD11</strain>
    </source>
</reference>
<dbReference type="Gene3D" id="3.90.10.10">
    <property type="entry name" value="Cytochrome C3"/>
    <property type="match status" value="2"/>
</dbReference>
<evidence type="ECO:0000313" key="4">
    <source>
        <dbReference type="Proteomes" id="UP000443353"/>
    </source>
</evidence>
<keyword evidence="1" id="KW-0472">Membrane</keyword>
<dbReference type="CDD" id="cd08168">
    <property type="entry name" value="Cytochrom_C3"/>
    <property type="match status" value="1"/>
</dbReference>
<dbReference type="SUPFAM" id="SSF48695">
    <property type="entry name" value="Multiheme cytochromes"/>
    <property type="match status" value="1"/>
</dbReference>
<feature type="domain" description="Cytochrome c7-like" evidence="2">
    <location>
        <begin position="124"/>
        <end position="216"/>
    </location>
</feature>
<name>A0A7X3K9Z4_9BURK</name>
<organism evidence="3 4">
    <name type="scientific">Massilia cellulosiltytica</name>
    <dbReference type="NCBI Taxonomy" id="2683234"/>
    <lineage>
        <taxon>Bacteria</taxon>
        <taxon>Pseudomonadati</taxon>
        <taxon>Pseudomonadota</taxon>
        <taxon>Betaproteobacteria</taxon>
        <taxon>Burkholderiales</taxon>
        <taxon>Oxalobacteraceae</taxon>
        <taxon>Telluria group</taxon>
        <taxon>Massilia</taxon>
    </lineage>
</organism>
<dbReference type="PANTHER" id="PTHR39425">
    <property type="entry name" value="LIPOPROTEIN CYTOCHROME C"/>
    <property type="match status" value="1"/>
</dbReference>
<dbReference type="EMBL" id="WSES01000006">
    <property type="protein sequence ID" value="MVW62506.1"/>
    <property type="molecule type" value="Genomic_DNA"/>
</dbReference>
<dbReference type="RefSeq" id="WP_056328718.1">
    <property type="nucleotide sequence ID" value="NZ_WSES01000006.1"/>
</dbReference>
<dbReference type="Pfam" id="PF14522">
    <property type="entry name" value="Cytochrome_C7"/>
    <property type="match status" value="2"/>
</dbReference>
<sequence>MTPPFSRSAVLLVKLILLGLLVGVATWIALARWTMSPRNMTFAPVAQPIRFSHKHHVADDGIDCRYCHTSVENSATAGMPSTSVCLSCHSQLFLDSPLLATLHDSARTGKPLHWARVHDLPDFVYFEHDIHVAKGVACIECHGRVDQMPITWRTASLEMQWCLRCHRDAPNHVRPLNQVLSMAPQKPLSADEIRQLNRLYHLRDAQALTNCSTCHR</sequence>
<accession>A0A7X3K9Z4</accession>
<evidence type="ECO:0000313" key="3">
    <source>
        <dbReference type="EMBL" id="MVW62506.1"/>
    </source>
</evidence>
<dbReference type="Proteomes" id="UP000443353">
    <property type="component" value="Unassembled WGS sequence"/>
</dbReference>
<gene>
    <name evidence="3" type="ORF">GPY61_21485</name>
</gene>
<evidence type="ECO:0000259" key="2">
    <source>
        <dbReference type="Pfam" id="PF14522"/>
    </source>
</evidence>
<dbReference type="PANTHER" id="PTHR39425:SF1">
    <property type="entry name" value="CYTOCHROME C7-LIKE DOMAIN-CONTAINING PROTEIN"/>
    <property type="match status" value="1"/>
</dbReference>
<feature type="domain" description="Cytochrome c7-like" evidence="2">
    <location>
        <begin position="50"/>
        <end position="91"/>
    </location>
</feature>
<keyword evidence="1" id="KW-1133">Transmembrane helix</keyword>
<comment type="caution">
    <text evidence="3">The sequence shown here is derived from an EMBL/GenBank/DDBJ whole genome shotgun (WGS) entry which is preliminary data.</text>
</comment>
<feature type="transmembrane region" description="Helical" evidence="1">
    <location>
        <begin position="12"/>
        <end position="30"/>
    </location>
</feature>
<protein>
    <submittedName>
        <fullName evidence="3">Cytochrome C</fullName>
    </submittedName>
</protein>
<dbReference type="InterPro" id="IPR036280">
    <property type="entry name" value="Multihaem_cyt_sf"/>
</dbReference>
<dbReference type="AlphaFoldDB" id="A0A7X3K9Z4"/>
<keyword evidence="4" id="KW-1185">Reference proteome</keyword>
<keyword evidence="1" id="KW-0812">Transmembrane</keyword>